<evidence type="ECO:0000313" key="1">
    <source>
        <dbReference type="EMBL" id="CAB0013855.1"/>
    </source>
</evidence>
<sequence length="131" mass="14574">MKWTLLDWQGLPALQNTWRSSYDWSGVSRNPIVRNLHLSTSRSLIGSERMSKGKPCKDEAEAVSLDSSVHFLVEPTVSEVCRSEHRITSGLGETGRLGKLGLNGWKLIDSESQGAAQQRHLLRFLAGKQSL</sequence>
<accession>A0A6H5HD18</accession>
<reference evidence="1 2" key="1">
    <citation type="submission" date="2020-02" db="EMBL/GenBank/DDBJ databases">
        <authorList>
            <person name="Ferguson B K."/>
        </authorList>
    </citation>
    <scope>NUCLEOTIDE SEQUENCE [LARGE SCALE GENOMIC DNA]</scope>
</reference>
<keyword evidence="2" id="KW-1185">Reference proteome</keyword>
<evidence type="ECO:0000313" key="2">
    <source>
        <dbReference type="Proteomes" id="UP000479000"/>
    </source>
</evidence>
<proteinExistence type="predicted"/>
<dbReference type="AlphaFoldDB" id="A0A6H5HD18"/>
<dbReference type="Proteomes" id="UP000479000">
    <property type="component" value="Unassembled WGS sequence"/>
</dbReference>
<name>A0A6H5HD18_9HEMI</name>
<protein>
    <submittedName>
        <fullName evidence="1">Uncharacterized protein</fullName>
    </submittedName>
</protein>
<organism evidence="1 2">
    <name type="scientific">Nesidiocoris tenuis</name>
    <dbReference type="NCBI Taxonomy" id="355587"/>
    <lineage>
        <taxon>Eukaryota</taxon>
        <taxon>Metazoa</taxon>
        <taxon>Ecdysozoa</taxon>
        <taxon>Arthropoda</taxon>
        <taxon>Hexapoda</taxon>
        <taxon>Insecta</taxon>
        <taxon>Pterygota</taxon>
        <taxon>Neoptera</taxon>
        <taxon>Paraneoptera</taxon>
        <taxon>Hemiptera</taxon>
        <taxon>Heteroptera</taxon>
        <taxon>Panheteroptera</taxon>
        <taxon>Cimicomorpha</taxon>
        <taxon>Miridae</taxon>
        <taxon>Dicyphina</taxon>
        <taxon>Nesidiocoris</taxon>
    </lineage>
</organism>
<dbReference type="EMBL" id="CADCXU010027029">
    <property type="protein sequence ID" value="CAB0013855.1"/>
    <property type="molecule type" value="Genomic_DNA"/>
</dbReference>
<gene>
    <name evidence="1" type="ORF">NTEN_LOCUS18405</name>
</gene>